<dbReference type="RefSeq" id="WP_184423831.1">
    <property type="nucleotide sequence ID" value="NZ_AP027362.1"/>
</dbReference>
<gene>
    <name evidence="2" type="ORF">HNQ55_001534</name>
</gene>
<evidence type="ECO:0000256" key="1">
    <source>
        <dbReference type="SAM" id="SignalP"/>
    </source>
</evidence>
<name>A0A7X0TTF1_9GAMM</name>
<organism evidence="2 3">
    <name type="scientific">Thalassotalea piscium</name>
    <dbReference type="NCBI Taxonomy" id="1230533"/>
    <lineage>
        <taxon>Bacteria</taxon>
        <taxon>Pseudomonadati</taxon>
        <taxon>Pseudomonadota</taxon>
        <taxon>Gammaproteobacteria</taxon>
        <taxon>Alteromonadales</taxon>
        <taxon>Colwelliaceae</taxon>
        <taxon>Thalassotalea</taxon>
    </lineage>
</organism>
<dbReference type="AlphaFoldDB" id="A0A7X0TTF1"/>
<dbReference type="EMBL" id="JACHHU010000009">
    <property type="protein sequence ID" value="MBB6543030.1"/>
    <property type="molecule type" value="Genomic_DNA"/>
</dbReference>
<protein>
    <submittedName>
        <fullName evidence="2">Polar amino acid transport system substrate-binding protein</fullName>
    </submittedName>
</protein>
<accession>A0A7X0TTF1</accession>
<dbReference type="Proteomes" id="UP000537141">
    <property type="component" value="Unassembled WGS sequence"/>
</dbReference>
<feature type="signal peptide" evidence="1">
    <location>
        <begin position="1"/>
        <end position="21"/>
    </location>
</feature>
<comment type="caution">
    <text evidence="2">The sequence shown here is derived from an EMBL/GenBank/DDBJ whole genome shotgun (WGS) entry which is preliminary data.</text>
</comment>
<evidence type="ECO:0000313" key="3">
    <source>
        <dbReference type="Proteomes" id="UP000537141"/>
    </source>
</evidence>
<keyword evidence="3" id="KW-1185">Reference proteome</keyword>
<dbReference type="SUPFAM" id="SSF53850">
    <property type="entry name" value="Periplasmic binding protein-like II"/>
    <property type="match status" value="1"/>
</dbReference>
<feature type="chain" id="PRO_5030774837" evidence="1">
    <location>
        <begin position="22"/>
        <end position="263"/>
    </location>
</feature>
<evidence type="ECO:0000313" key="2">
    <source>
        <dbReference type="EMBL" id="MBB6543030.1"/>
    </source>
</evidence>
<sequence>MCTFKKHILYIAMLFSSSIYGESVTLGTGVNADPPFVYGEGNIISTKPGLTIELFKLIEKKFGIEIIIVKRPWARVLNEIKANELDGGFHFSFNKKRIPFYAFPINKKQDLPSKEFSLSQRVDTLYTLKGAEIHWNGETLVNSTSELLNVAVIRGGAISHKLKQKHLKLYQVSNDTQLLKLLLSRRVDAIIGLENMVDAKIQQLEVNQQSIIEKSSAISKVEPYYLVFSKKFYQEKPETAWKIWEAIELIKQSEEYLRIVESY</sequence>
<reference evidence="2 3" key="1">
    <citation type="submission" date="2020-08" db="EMBL/GenBank/DDBJ databases">
        <title>Genomic Encyclopedia of Type Strains, Phase IV (KMG-IV): sequencing the most valuable type-strain genomes for metagenomic binning, comparative biology and taxonomic classification.</title>
        <authorList>
            <person name="Goeker M."/>
        </authorList>
    </citation>
    <scope>NUCLEOTIDE SEQUENCE [LARGE SCALE GENOMIC DNA]</scope>
    <source>
        <strain evidence="2 3">DSM 26287</strain>
    </source>
</reference>
<dbReference type="Gene3D" id="3.40.190.10">
    <property type="entry name" value="Periplasmic binding protein-like II"/>
    <property type="match status" value="2"/>
</dbReference>
<proteinExistence type="predicted"/>
<keyword evidence="1" id="KW-0732">Signal</keyword>